<dbReference type="KEGG" id="msf:IT882_02440"/>
<keyword evidence="4" id="KW-1185">Reference proteome</keyword>
<dbReference type="InterPro" id="IPR007525">
    <property type="entry name" value="FrhB_FdhB_C"/>
</dbReference>
<dbReference type="InterPro" id="IPR007516">
    <property type="entry name" value="Co_F420_Hydgase/DH_bsu_N"/>
</dbReference>
<protein>
    <submittedName>
        <fullName evidence="3">Coenzyme F420 hydrogenase/dehydrogenase, beta subunit C-terminal domain</fullName>
    </submittedName>
</protein>
<accession>A0A7S8RI43</accession>
<name>A0A7S8RI43_9MICO</name>
<dbReference type="EMBL" id="CP064760">
    <property type="protein sequence ID" value="QPE05001.1"/>
    <property type="molecule type" value="Genomic_DNA"/>
</dbReference>
<sequence>MNEAGRLMASLVSSDLVVGSGVFDVMVDGVKTEFDRRGIPVSDVSGLSLSDSDVRRLLSVSAFSRLGMREDALAARLYGSEEGARVDPVAGHVVGAYAGAVSDEALRASSSSGGLTTWLLGELLSSGRIDGVIHLKQSRGAGHPLFEYGVSRTLDEIRSDAKTKYYPGHLGATLPEVLAGGGRYALVGIPSVLYEARLACEAMPALSERLPYFVGLICGHQKSRHYADSLGWQVGIDPGALEWIDFRVKLPERRASAYGTRLVGSAADGKPVDITVPTSELYGTDWGLGFFKVNFSDYADDVLNETADVVFGDAWLPQYLDDSRGTNVVIARTNELKELLERGRASRELKLDDIDVADVRRSQAGLVRHGRELLPTRFEYLRSRGEFVPRMRYDGRQKASLARRHVQRMRVKMARESHSAFLGALESRDFAVFGKSMKSLTREYELSYRAAGMLAQLRRRFA</sequence>
<evidence type="ECO:0000259" key="1">
    <source>
        <dbReference type="Pfam" id="PF04422"/>
    </source>
</evidence>
<gene>
    <name evidence="3" type="ORF">IT882_02440</name>
</gene>
<evidence type="ECO:0000313" key="3">
    <source>
        <dbReference type="EMBL" id="QPE05001.1"/>
    </source>
</evidence>
<evidence type="ECO:0000313" key="4">
    <source>
        <dbReference type="Proteomes" id="UP000594480"/>
    </source>
</evidence>
<feature type="domain" description="Coenzyme F420 hydrogenase/dehydrogenase beta subunit C-terminal" evidence="2">
    <location>
        <begin position="183"/>
        <end position="355"/>
    </location>
</feature>
<feature type="domain" description="Coenzyme F420 hydrogenase/dehydrogenase beta subunit N-terminal" evidence="1">
    <location>
        <begin position="97"/>
        <end position="171"/>
    </location>
</feature>
<evidence type="ECO:0000259" key="2">
    <source>
        <dbReference type="Pfam" id="PF04432"/>
    </source>
</evidence>
<organism evidence="3 4">
    <name type="scientific">Microbacterium schleiferi</name>
    <dbReference type="NCBI Taxonomy" id="69362"/>
    <lineage>
        <taxon>Bacteria</taxon>
        <taxon>Bacillati</taxon>
        <taxon>Actinomycetota</taxon>
        <taxon>Actinomycetes</taxon>
        <taxon>Micrococcales</taxon>
        <taxon>Microbacteriaceae</taxon>
        <taxon>Microbacterium</taxon>
    </lineage>
</organism>
<dbReference type="Pfam" id="PF04422">
    <property type="entry name" value="FrhB_FdhB_N"/>
    <property type="match status" value="1"/>
</dbReference>
<dbReference type="Pfam" id="PF04432">
    <property type="entry name" value="FrhB_FdhB_C"/>
    <property type="match status" value="1"/>
</dbReference>
<proteinExistence type="predicted"/>
<dbReference type="Proteomes" id="UP000594480">
    <property type="component" value="Chromosome"/>
</dbReference>
<reference evidence="3 4" key="1">
    <citation type="submission" date="2020-11" db="EMBL/GenBank/DDBJ databases">
        <title>Amino acid is mineralized and recycled by bacteria in oceanic microbiome.</title>
        <authorList>
            <person name="Zheng L.Y."/>
        </authorList>
    </citation>
    <scope>NUCLEOTIDE SEQUENCE [LARGE SCALE GENOMIC DNA]</scope>
    <source>
        <strain evidence="3 4">A32-1</strain>
    </source>
</reference>
<dbReference type="RefSeq" id="WP_195693021.1">
    <property type="nucleotide sequence ID" value="NZ_CP064760.1"/>
</dbReference>
<dbReference type="AlphaFoldDB" id="A0A7S8RI43"/>